<keyword evidence="1" id="KW-0732">Signal</keyword>
<evidence type="ECO:0000313" key="3">
    <source>
        <dbReference type="Proteomes" id="UP000735302"/>
    </source>
</evidence>
<organism evidence="2 3">
    <name type="scientific">Plakobranchus ocellatus</name>
    <dbReference type="NCBI Taxonomy" id="259542"/>
    <lineage>
        <taxon>Eukaryota</taxon>
        <taxon>Metazoa</taxon>
        <taxon>Spiralia</taxon>
        <taxon>Lophotrochozoa</taxon>
        <taxon>Mollusca</taxon>
        <taxon>Gastropoda</taxon>
        <taxon>Heterobranchia</taxon>
        <taxon>Euthyneura</taxon>
        <taxon>Panpulmonata</taxon>
        <taxon>Sacoglossa</taxon>
        <taxon>Placobranchoidea</taxon>
        <taxon>Plakobranchidae</taxon>
        <taxon>Plakobranchus</taxon>
    </lineage>
</organism>
<evidence type="ECO:0008006" key="4">
    <source>
        <dbReference type="Google" id="ProtNLM"/>
    </source>
</evidence>
<evidence type="ECO:0000256" key="1">
    <source>
        <dbReference type="SAM" id="SignalP"/>
    </source>
</evidence>
<protein>
    <recommendedName>
        <fullName evidence="4">CUB domain-containing protein</fullName>
    </recommendedName>
</protein>
<dbReference type="AlphaFoldDB" id="A0AAV4CPM5"/>
<keyword evidence="3" id="KW-1185">Reference proteome</keyword>
<accession>A0AAV4CPM5</accession>
<evidence type="ECO:0000313" key="2">
    <source>
        <dbReference type="EMBL" id="GFO33848.1"/>
    </source>
</evidence>
<feature type="chain" id="PRO_5043831234" description="CUB domain-containing protein" evidence="1">
    <location>
        <begin position="30"/>
        <end position="556"/>
    </location>
</feature>
<reference evidence="2 3" key="1">
    <citation type="journal article" date="2021" name="Elife">
        <title>Chloroplast acquisition without the gene transfer in kleptoplastic sea slugs, Plakobranchus ocellatus.</title>
        <authorList>
            <person name="Maeda T."/>
            <person name="Takahashi S."/>
            <person name="Yoshida T."/>
            <person name="Shimamura S."/>
            <person name="Takaki Y."/>
            <person name="Nagai Y."/>
            <person name="Toyoda A."/>
            <person name="Suzuki Y."/>
            <person name="Arimoto A."/>
            <person name="Ishii H."/>
            <person name="Satoh N."/>
            <person name="Nishiyama T."/>
            <person name="Hasebe M."/>
            <person name="Maruyama T."/>
            <person name="Minagawa J."/>
            <person name="Obokata J."/>
            <person name="Shigenobu S."/>
        </authorList>
    </citation>
    <scope>NUCLEOTIDE SEQUENCE [LARGE SCALE GENOMIC DNA]</scope>
</reference>
<feature type="signal peptide" evidence="1">
    <location>
        <begin position="1"/>
        <end position="29"/>
    </location>
</feature>
<gene>
    <name evidence="2" type="ORF">PoB_006035300</name>
</gene>
<comment type="caution">
    <text evidence="2">The sequence shown here is derived from an EMBL/GenBank/DDBJ whole genome shotgun (WGS) entry which is preliminary data.</text>
</comment>
<dbReference type="Proteomes" id="UP000735302">
    <property type="component" value="Unassembled WGS sequence"/>
</dbReference>
<sequence length="556" mass="62430">MTKTLFHLKDAILVSVLIFVLNKLSAVEGDIVLEQKVIQLQAKQADLESRLQRQEEITQTVLKAFESVIQETTENHTNENVVTPTSALPTALPLPMSEFVVTPLQVRRDKMATGYQFTIRYVPHAQDLRIMYVFDAAMAATHYEIYSSYHELQGTPDEVDGVMKVTFEKAFLPQGQDANGYIYFTTEAERVGIKIYMGPSADDIVDTTIQMTDFSLTPPDHLVYQPGQNTEMLWVNYSSWAGVKMEAMMLDLSTGKAKNIDSLQYSFYFRTFFINRASQNADKSMAGEIQTGTYNISGYMDITAANYTARNNSAVEIIQVTKRLVLRPENQTAPFPEGFIGFPRFSWFRQGADGTRLYQCNVTGGVPCLNRMDILSVGPAQLTCVELVQNAVHIPLSVTPTNLDGFDHYLKRFVFTVQNRTAQQNSSTVLCSATNSTGFTVVQRVDIVYFVQARILRDRSSAILQNGNLTVQCNAIGFPLPNLYVYVEKRNKSYTYYDILRNQTTISSDGAEVSGELTFEQNPDRPITKAECAAVNFDTRGESFSELSFDTFTLLS</sequence>
<dbReference type="EMBL" id="BLXT01006838">
    <property type="protein sequence ID" value="GFO33848.1"/>
    <property type="molecule type" value="Genomic_DNA"/>
</dbReference>
<name>A0AAV4CPM5_9GAST</name>
<proteinExistence type="predicted"/>